<evidence type="ECO:0000313" key="5">
    <source>
        <dbReference type="Proteomes" id="UP000237347"/>
    </source>
</evidence>
<name>A0AAW0KP84_QUESU</name>
<dbReference type="InterPro" id="IPR045240">
    <property type="entry name" value="Ribosomal_uL4_euk/arch"/>
</dbReference>
<dbReference type="Proteomes" id="UP000237347">
    <property type="component" value="Unassembled WGS sequence"/>
</dbReference>
<dbReference type="PANTHER" id="PTHR19431">
    <property type="entry name" value="60S RIBOSOMAL PROTEIN L4"/>
    <property type="match status" value="1"/>
</dbReference>
<evidence type="ECO:0000256" key="3">
    <source>
        <dbReference type="ARBA" id="ARBA00023274"/>
    </source>
</evidence>
<protein>
    <submittedName>
        <fullName evidence="4">60s ribosomal protein l4</fullName>
    </submittedName>
</protein>
<dbReference type="Gene3D" id="3.40.1370.10">
    <property type="match status" value="1"/>
</dbReference>
<gene>
    <name evidence="4" type="primary">RPL4_2</name>
    <name evidence="4" type="ORF">CFP56_016779</name>
</gene>
<proteinExistence type="inferred from homology"/>
<comment type="similarity">
    <text evidence="1">Belongs to the universal ribosomal protein uL4 family.</text>
</comment>
<dbReference type="GO" id="GO:0005840">
    <property type="term" value="C:ribosome"/>
    <property type="evidence" value="ECO:0007669"/>
    <property type="project" value="UniProtKB-KW"/>
</dbReference>
<keyword evidence="5" id="KW-1185">Reference proteome</keyword>
<comment type="caution">
    <text evidence="4">The sequence shown here is derived from an EMBL/GenBank/DDBJ whole genome shotgun (WGS) entry which is preliminary data.</text>
</comment>
<dbReference type="GO" id="GO:0006412">
    <property type="term" value="P:translation"/>
    <property type="evidence" value="ECO:0007669"/>
    <property type="project" value="InterPro"/>
</dbReference>
<reference evidence="4 5" key="1">
    <citation type="journal article" date="2018" name="Sci. Data">
        <title>The draft genome sequence of cork oak.</title>
        <authorList>
            <person name="Ramos A.M."/>
            <person name="Usie A."/>
            <person name="Barbosa P."/>
            <person name="Barros P.M."/>
            <person name="Capote T."/>
            <person name="Chaves I."/>
            <person name="Simoes F."/>
            <person name="Abreu I."/>
            <person name="Carrasquinho I."/>
            <person name="Faro C."/>
            <person name="Guimaraes J.B."/>
            <person name="Mendonca D."/>
            <person name="Nobrega F."/>
            <person name="Rodrigues L."/>
            <person name="Saibo N.J.M."/>
            <person name="Varela M.C."/>
            <person name="Egas C."/>
            <person name="Matos J."/>
            <person name="Miguel C.M."/>
            <person name="Oliveira M.M."/>
            <person name="Ricardo C.P."/>
            <person name="Goncalves S."/>
        </authorList>
    </citation>
    <scope>NUCLEOTIDE SEQUENCE [LARGE SCALE GENOMIC DNA]</scope>
    <source>
        <strain evidence="5">cv. HL8</strain>
    </source>
</reference>
<sequence length="144" mass="15757">MEDRFNASNLIGQGDGNHLPCLADIVTLVSTEELTIPMAINQGSVVVLYSFGFVILHWWLCLGPRGESVTFATIKVLKHIGPSPTTKKVKDSYSICANKGKMCNHPCINRKGLLNVYEKLKTKEAKLVKAFRSILGIDIVNVGG</sequence>
<dbReference type="GO" id="GO:1990904">
    <property type="term" value="C:ribonucleoprotein complex"/>
    <property type="evidence" value="ECO:0007669"/>
    <property type="project" value="UniProtKB-KW"/>
</dbReference>
<dbReference type="AlphaFoldDB" id="A0AAW0KP84"/>
<keyword evidence="3" id="KW-0687">Ribonucleoprotein</keyword>
<keyword evidence="2 4" id="KW-0689">Ribosomal protein</keyword>
<dbReference type="GO" id="GO:0003735">
    <property type="term" value="F:structural constituent of ribosome"/>
    <property type="evidence" value="ECO:0007669"/>
    <property type="project" value="InterPro"/>
</dbReference>
<organism evidence="4 5">
    <name type="scientific">Quercus suber</name>
    <name type="common">Cork oak</name>
    <dbReference type="NCBI Taxonomy" id="58331"/>
    <lineage>
        <taxon>Eukaryota</taxon>
        <taxon>Viridiplantae</taxon>
        <taxon>Streptophyta</taxon>
        <taxon>Embryophyta</taxon>
        <taxon>Tracheophyta</taxon>
        <taxon>Spermatophyta</taxon>
        <taxon>Magnoliopsida</taxon>
        <taxon>eudicotyledons</taxon>
        <taxon>Gunneridae</taxon>
        <taxon>Pentapetalae</taxon>
        <taxon>rosids</taxon>
        <taxon>fabids</taxon>
        <taxon>Fagales</taxon>
        <taxon>Fagaceae</taxon>
        <taxon>Quercus</taxon>
    </lineage>
</organism>
<accession>A0AAW0KP84</accession>
<evidence type="ECO:0000256" key="2">
    <source>
        <dbReference type="ARBA" id="ARBA00022980"/>
    </source>
</evidence>
<evidence type="ECO:0000313" key="4">
    <source>
        <dbReference type="EMBL" id="KAK7840406.1"/>
    </source>
</evidence>
<evidence type="ECO:0000256" key="1">
    <source>
        <dbReference type="ARBA" id="ARBA00010528"/>
    </source>
</evidence>
<dbReference type="EMBL" id="PKMF04000263">
    <property type="protein sequence ID" value="KAK7840406.1"/>
    <property type="molecule type" value="Genomic_DNA"/>
</dbReference>
<dbReference type="InterPro" id="IPR023574">
    <property type="entry name" value="Ribosomal_uL4_dom_sf"/>
</dbReference>